<dbReference type="PANTHER" id="PTHR47055:SF3">
    <property type="entry name" value="PHORBOL-ESTER_DAG-TYPE DOMAIN-CONTAINING PROTEIN"/>
    <property type="match status" value="1"/>
</dbReference>
<dbReference type="EMBL" id="JARBHB010000015">
    <property type="protein sequence ID" value="KAJ8868111.1"/>
    <property type="molecule type" value="Genomic_DNA"/>
</dbReference>
<gene>
    <name evidence="3" type="ORF">PR048_031920</name>
</gene>
<evidence type="ECO:0000259" key="2">
    <source>
        <dbReference type="Pfam" id="PF13843"/>
    </source>
</evidence>
<feature type="compositionally biased region" description="Acidic residues" evidence="1">
    <location>
        <begin position="1"/>
        <end position="15"/>
    </location>
</feature>
<comment type="caution">
    <text evidence="3">The sequence shown here is derived from an EMBL/GenBank/DDBJ whole genome shotgun (WGS) entry which is preliminary data.</text>
</comment>
<protein>
    <recommendedName>
        <fullName evidence="2">PiggyBac transposable element-derived protein domain-containing protein</fullName>
    </recommendedName>
</protein>
<proteinExistence type="predicted"/>
<feature type="domain" description="PiggyBac transposable element-derived protein" evidence="2">
    <location>
        <begin position="64"/>
        <end position="250"/>
    </location>
</feature>
<keyword evidence="4" id="KW-1185">Reference proteome</keyword>
<dbReference type="Proteomes" id="UP001159363">
    <property type="component" value="Chromosome 14"/>
</dbReference>
<reference evidence="3 4" key="1">
    <citation type="submission" date="2023-02" db="EMBL/GenBank/DDBJ databases">
        <title>LHISI_Scaffold_Assembly.</title>
        <authorList>
            <person name="Stuart O.P."/>
            <person name="Cleave R."/>
            <person name="Magrath M.J.L."/>
            <person name="Mikheyev A.S."/>
        </authorList>
    </citation>
    <scope>NUCLEOTIDE SEQUENCE [LARGE SCALE GENOMIC DNA]</scope>
    <source>
        <strain evidence="3">Daus_M_001</strain>
        <tissue evidence="3">Leg muscle</tissue>
    </source>
</reference>
<feature type="region of interest" description="Disordered" evidence="1">
    <location>
        <begin position="1"/>
        <end position="21"/>
    </location>
</feature>
<evidence type="ECO:0000256" key="1">
    <source>
        <dbReference type="SAM" id="MobiDB-lite"/>
    </source>
</evidence>
<dbReference type="Pfam" id="PF13843">
    <property type="entry name" value="DDE_Tnp_1_7"/>
    <property type="match status" value="1"/>
</dbReference>
<dbReference type="InterPro" id="IPR029526">
    <property type="entry name" value="PGBD"/>
</dbReference>
<accession>A0ABQ9GAP2</accession>
<sequence length="252" mass="28500">MQSDADEPDDNSDEEPPPRRRVMSHMAHCNFRWSKGALPAAPTLSGMPLMIHFDAAHLASENLPLDFLCTFCTDEIMSEIVKCSVLYATQNNNPSYSMCSLAFFTSVDVILPRKKMFWETAEVRNILVSNAMLRNIFEEITKFLHFCNNEELDSRDKMGKIKPILDLLSNKFIANAPNCKNISVETMIPYFGRHGCKQYLPLKPVWFGLWHRALDIALCADLYQGKNPNGTRPGVQDLGESAVLTFCDSLKT</sequence>
<evidence type="ECO:0000313" key="4">
    <source>
        <dbReference type="Proteomes" id="UP001159363"/>
    </source>
</evidence>
<dbReference type="PANTHER" id="PTHR47055">
    <property type="entry name" value="DDE_TNP_1_7 DOMAIN-CONTAINING PROTEIN"/>
    <property type="match status" value="1"/>
</dbReference>
<name>A0ABQ9GAP2_9NEOP</name>
<organism evidence="3 4">
    <name type="scientific">Dryococelus australis</name>
    <dbReference type="NCBI Taxonomy" id="614101"/>
    <lineage>
        <taxon>Eukaryota</taxon>
        <taxon>Metazoa</taxon>
        <taxon>Ecdysozoa</taxon>
        <taxon>Arthropoda</taxon>
        <taxon>Hexapoda</taxon>
        <taxon>Insecta</taxon>
        <taxon>Pterygota</taxon>
        <taxon>Neoptera</taxon>
        <taxon>Polyneoptera</taxon>
        <taxon>Phasmatodea</taxon>
        <taxon>Verophasmatodea</taxon>
        <taxon>Anareolatae</taxon>
        <taxon>Phasmatidae</taxon>
        <taxon>Eurycanthinae</taxon>
        <taxon>Dryococelus</taxon>
    </lineage>
</organism>
<dbReference type="InterPro" id="IPR052638">
    <property type="entry name" value="PiggyBac_TE-derived"/>
</dbReference>
<evidence type="ECO:0000313" key="3">
    <source>
        <dbReference type="EMBL" id="KAJ8868111.1"/>
    </source>
</evidence>